<dbReference type="RefSeq" id="WP_207367480.1">
    <property type="nucleotide sequence ID" value="NZ_JAFMYV010000019.1"/>
</dbReference>
<proteinExistence type="predicted"/>
<gene>
    <name evidence="1" type="ORF">J2I47_25630</name>
</gene>
<sequence length="131" mass="15046">MSKSNNLSNVAHDLNTLLAARKVFVRWLAESKDPKDYQAIEFMEIQIDDLVWDVEEQLLKLREVTPHPDITATFDGEILERLIDKRNDNDKRIRKADSSDNCAVWLAEDDAINSELETLLLAAIAELEHDQ</sequence>
<dbReference type="EMBL" id="JAFMYV010000019">
    <property type="protein sequence ID" value="MBO0939952.1"/>
    <property type="molecule type" value="Genomic_DNA"/>
</dbReference>
<keyword evidence="2" id="KW-1185">Reference proteome</keyword>
<name>A0A939K457_9BACT</name>
<comment type="caution">
    <text evidence="1">The sequence shown here is derived from an EMBL/GenBank/DDBJ whole genome shotgun (WGS) entry which is preliminary data.</text>
</comment>
<reference evidence="1" key="1">
    <citation type="submission" date="2021-03" db="EMBL/GenBank/DDBJ databases">
        <title>Fibrella sp. HMF5335 genome sequencing and assembly.</title>
        <authorList>
            <person name="Kang H."/>
            <person name="Kim H."/>
            <person name="Bae S."/>
            <person name="Joh K."/>
        </authorList>
    </citation>
    <scope>NUCLEOTIDE SEQUENCE</scope>
    <source>
        <strain evidence="1">HMF5335</strain>
    </source>
</reference>
<evidence type="ECO:0000313" key="1">
    <source>
        <dbReference type="EMBL" id="MBO0939952.1"/>
    </source>
</evidence>
<dbReference type="Proteomes" id="UP000664034">
    <property type="component" value="Unassembled WGS sequence"/>
</dbReference>
<dbReference type="AlphaFoldDB" id="A0A939K457"/>
<evidence type="ECO:0000313" key="2">
    <source>
        <dbReference type="Proteomes" id="UP000664034"/>
    </source>
</evidence>
<organism evidence="1 2">
    <name type="scientific">Fibrella rubiginis</name>
    <dbReference type="NCBI Taxonomy" id="2817060"/>
    <lineage>
        <taxon>Bacteria</taxon>
        <taxon>Pseudomonadati</taxon>
        <taxon>Bacteroidota</taxon>
        <taxon>Cytophagia</taxon>
        <taxon>Cytophagales</taxon>
        <taxon>Spirosomataceae</taxon>
        <taxon>Fibrella</taxon>
    </lineage>
</organism>
<protein>
    <submittedName>
        <fullName evidence="1">Uncharacterized protein</fullName>
    </submittedName>
</protein>
<accession>A0A939K457</accession>